<keyword evidence="9" id="KW-0472">Membrane</keyword>
<evidence type="ECO:0000256" key="4">
    <source>
        <dbReference type="ARBA" id="ARBA00022448"/>
    </source>
</evidence>
<name>A0A0D2L015_9CHLO</name>
<dbReference type="PANTHER" id="PTHR13038">
    <property type="entry name" value="APG9 AUTOPHAGY 9"/>
    <property type="match status" value="1"/>
</dbReference>
<dbReference type="GO" id="GO:0034497">
    <property type="term" value="P:protein localization to phagophore assembly site"/>
    <property type="evidence" value="ECO:0007669"/>
    <property type="project" value="TreeGrafter"/>
</dbReference>
<evidence type="ECO:0000256" key="2">
    <source>
        <dbReference type="ARBA" id="ARBA00006185"/>
    </source>
</evidence>
<dbReference type="OrthoDB" id="2020634at2759"/>
<evidence type="ECO:0000313" key="12">
    <source>
        <dbReference type="EMBL" id="KIZ00774.1"/>
    </source>
</evidence>
<feature type="region of interest" description="Disordered" evidence="11">
    <location>
        <begin position="518"/>
        <end position="542"/>
    </location>
</feature>
<dbReference type="Proteomes" id="UP000054498">
    <property type="component" value="Unassembled WGS sequence"/>
</dbReference>
<dbReference type="RefSeq" id="XP_013899793.1">
    <property type="nucleotide sequence ID" value="XM_014044339.1"/>
</dbReference>
<feature type="region of interest" description="Disordered" evidence="11">
    <location>
        <begin position="137"/>
        <end position="349"/>
    </location>
</feature>
<feature type="compositionally biased region" description="Low complexity" evidence="11">
    <location>
        <begin position="317"/>
        <end position="349"/>
    </location>
</feature>
<dbReference type="GO" id="GO:0034045">
    <property type="term" value="C:phagophore assembly site membrane"/>
    <property type="evidence" value="ECO:0007669"/>
    <property type="project" value="UniProtKB-SubCell"/>
</dbReference>
<evidence type="ECO:0000256" key="9">
    <source>
        <dbReference type="ARBA" id="ARBA00023136"/>
    </source>
</evidence>
<organism evidence="12 13">
    <name type="scientific">Monoraphidium neglectum</name>
    <dbReference type="NCBI Taxonomy" id="145388"/>
    <lineage>
        <taxon>Eukaryota</taxon>
        <taxon>Viridiplantae</taxon>
        <taxon>Chlorophyta</taxon>
        <taxon>core chlorophytes</taxon>
        <taxon>Chlorophyceae</taxon>
        <taxon>CS clade</taxon>
        <taxon>Sphaeropleales</taxon>
        <taxon>Selenastraceae</taxon>
        <taxon>Monoraphidium</taxon>
    </lineage>
</organism>
<keyword evidence="7 10" id="KW-0072">Autophagy</keyword>
<feature type="compositionally biased region" description="Basic and acidic residues" evidence="11">
    <location>
        <begin position="523"/>
        <end position="532"/>
    </location>
</feature>
<dbReference type="GO" id="GO:0005776">
    <property type="term" value="C:autophagosome"/>
    <property type="evidence" value="ECO:0007669"/>
    <property type="project" value="TreeGrafter"/>
</dbReference>
<comment type="function">
    <text evidence="10">Phospholipid scramblase involved in autophagy. Cycles between the preautophagosomal structure/phagophore assembly site (PAS) and the cytoplasmic vesicle pool and supplies membrane for the growing autophagosome. Lipid scramblase activity plays a key role in preautophagosomal structure/phagophore assembly by distributing the phospholipids that arrive through ATG2 from the cytoplasmic to the luminal leaflet of the bilayer, thereby driving autophagosomal membrane expansion.</text>
</comment>
<protein>
    <recommendedName>
        <fullName evidence="3 10">Autophagy-related protein 9</fullName>
    </recommendedName>
</protein>
<dbReference type="STRING" id="145388.A0A0D2L015"/>
<evidence type="ECO:0000256" key="1">
    <source>
        <dbReference type="ARBA" id="ARBA00004511"/>
    </source>
</evidence>
<evidence type="ECO:0000256" key="5">
    <source>
        <dbReference type="ARBA" id="ARBA00022692"/>
    </source>
</evidence>
<gene>
    <name evidence="12" type="ORF">MNEG_7192</name>
</gene>
<reference evidence="12 13" key="1">
    <citation type="journal article" date="2013" name="BMC Genomics">
        <title>Reconstruction of the lipid metabolism for the microalga Monoraphidium neglectum from its genome sequence reveals characteristics suitable for biofuel production.</title>
        <authorList>
            <person name="Bogen C."/>
            <person name="Al-Dilaimi A."/>
            <person name="Albersmeier A."/>
            <person name="Wichmann J."/>
            <person name="Grundmann M."/>
            <person name="Rupp O."/>
            <person name="Lauersen K.J."/>
            <person name="Blifernez-Klassen O."/>
            <person name="Kalinowski J."/>
            <person name="Goesmann A."/>
            <person name="Mussgnug J.H."/>
            <person name="Kruse O."/>
        </authorList>
    </citation>
    <scope>NUCLEOTIDE SEQUENCE [LARGE SCALE GENOMIC DNA]</scope>
    <source>
        <strain evidence="12 13">SAG 48.87</strain>
    </source>
</reference>
<evidence type="ECO:0000256" key="8">
    <source>
        <dbReference type="ARBA" id="ARBA00023055"/>
    </source>
</evidence>
<evidence type="ECO:0000256" key="7">
    <source>
        <dbReference type="ARBA" id="ARBA00023006"/>
    </source>
</evidence>
<keyword evidence="5" id="KW-0812">Transmembrane</keyword>
<evidence type="ECO:0000256" key="11">
    <source>
        <dbReference type="SAM" id="MobiDB-lite"/>
    </source>
</evidence>
<dbReference type="EMBL" id="KK101470">
    <property type="protein sequence ID" value="KIZ00774.1"/>
    <property type="molecule type" value="Genomic_DNA"/>
</dbReference>
<evidence type="ECO:0000256" key="3">
    <source>
        <dbReference type="ARBA" id="ARBA00018074"/>
    </source>
</evidence>
<dbReference type="KEGG" id="mng:MNEG_7192"/>
<comment type="similarity">
    <text evidence="2 10">Belongs to the ATG9 family.</text>
</comment>
<dbReference type="AlphaFoldDB" id="A0A0D2L015"/>
<evidence type="ECO:0000313" key="13">
    <source>
        <dbReference type="Proteomes" id="UP000054498"/>
    </source>
</evidence>
<feature type="compositionally biased region" description="Low complexity" evidence="11">
    <location>
        <begin position="142"/>
        <end position="157"/>
    </location>
</feature>
<evidence type="ECO:0000256" key="10">
    <source>
        <dbReference type="RuleBase" id="RU364027"/>
    </source>
</evidence>
<feature type="compositionally biased region" description="Low complexity" evidence="11">
    <location>
        <begin position="275"/>
        <end position="302"/>
    </location>
</feature>
<dbReference type="Pfam" id="PF04109">
    <property type="entry name" value="ATG9"/>
    <property type="match status" value="1"/>
</dbReference>
<dbReference type="InterPro" id="IPR007241">
    <property type="entry name" value="Autophagy-rel_prot_9"/>
</dbReference>
<evidence type="ECO:0000256" key="6">
    <source>
        <dbReference type="ARBA" id="ARBA00022989"/>
    </source>
</evidence>
<keyword evidence="6" id="KW-1133">Transmembrane helix</keyword>
<dbReference type="GO" id="GO:0006869">
    <property type="term" value="P:lipid transport"/>
    <property type="evidence" value="ECO:0007669"/>
    <property type="project" value="UniProtKB-KW"/>
</dbReference>
<keyword evidence="4 10" id="KW-0813">Transport</keyword>
<sequence>MQVLLFLEELASVAVTPFILGCSLPKCAGSILQFVRDHTVRVEGVGDVCSLAAFDFGRHGNPKYGAPCAAPGKPLRSKQGKMEKSFLTFVATYPTWAPPAQGRRLLAALSQHTEVAAAAGGGFGGGSCWGMPQAQGDMQAYQQHQEQQHNQQQQQQQPREAREHGSAAQANDGSPHDAGTNGAPGQDAVYRAPAGAAGGPQGAACDPFPLPPQGSDWDALGPLSPLAPDTTPLKEQQQQGAGSEGSWLVPPLNGVGPAANGKGPQGSRRQPLPPASHTQHPHAAAQPQSQGAGQQWGPSPQATRQHFAPPLPPPPQQQQQQWHQSQQLQQHHHWQQPSLQQQPQQQPHQVLQVWPSTLYPGGPNAAAALPGAMGLAYGGPGHGAGGGTPPRPGVLSGGDATWSALGMWGAASAAASAAGRRLDGSGGGGGGVSDLIPVNETADLGSRLAASHLLLQSFYESRDHTVQHRQANRAHARSMLLQRALGGGALSVAPFLAASASAAAAAAAWQPARAGASASALGDGRHSPRDSPHSPLARTAMY</sequence>
<keyword evidence="8 10" id="KW-0445">Lipid transport</keyword>
<proteinExistence type="inferred from homology"/>
<dbReference type="PANTHER" id="PTHR13038:SF10">
    <property type="entry name" value="AUTOPHAGY-RELATED PROTEIN 9"/>
    <property type="match status" value="1"/>
</dbReference>
<accession>A0A0D2L015</accession>
<comment type="subcellular location">
    <subcellularLocation>
        <location evidence="1 10">Preautophagosomal structure membrane</location>
        <topology evidence="1 10">Multi-pass membrane protein</topology>
    </subcellularLocation>
</comment>
<dbReference type="GO" id="GO:0034727">
    <property type="term" value="P:piecemeal microautophagy of the nucleus"/>
    <property type="evidence" value="ECO:0007669"/>
    <property type="project" value="TreeGrafter"/>
</dbReference>
<keyword evidence="13" id="KW-1185">Reference proteome</keyword>
<dbReference type="GO" id="GO:0061709">
    <property type="term" value="P:reticulophagy"/>
    <property type="evidence" value="ECO:0007669"/>
    <property type="project" value="TreeGrafter"/>
</dbReference>
<dbReference type="GeneID" id="25740068"/>
<dbReference type="GO" id="GO:0000422">
    <property type="term" value="P:autophagy of mitochondrion"/>
    <property type="evidence" value="ECO:0007669"/>
    <property type="project" value="TreeGrafter"/>
</dbReference>